<accession>A0A3S9N169</accession>
<feature type="domain" description="Bacterial surface antigen (D15)" evidence="4">
    <location>
        <begin position="166"/>
        <end position="365"/>
    </location>
</feature>
<keyword evidence="2" id="KW-0472">Membrane</keyword>
<evidence type="ECO:0000313" key="6">
    <source>
        <dbReference type="Proteomes" id="UP000279600"/>
    </source>
</evidence>
<feature type="signal peptide" evidence="3">
    <location>
        <begin position="1"/>
        <end position="18"/>
    </location>
</feature>
<feature type="chain" id="PRO_5019530235" description="Bacterial surface antigen (D15) domain-containing protein" evidence="3">
    <location>
        <begin position="19"/>
        <end position="380"/>
    </location>
</feature>
<name>A0A3S9N169_9FLAO</name>
<organism evidence="5 6">
    <name type="scientific">Nonlabens ponticola</name>
    <dbReference type="NCBI Taxonomy" id="2496866"/>
    <lineage>
        <taxon>Bacteria</taxon>
        <taxon>Pseudomonadati</taxon>
        <taxon>Bacteroidota</taxon>
        <taxon>Flavobacteriia</taxon>
        <taxon>Flavobacteriales</taxon>
        <taxon>Flavobacteriaceae</taxon>
        <taxon>Nonlabens</taxon>
    </lineage>
</organism>
<reference evidence="5 6" key="1">
    <citation type="submission" date="2018-12" db="EMBL/GenBank/DDBJ databases">
        <title>Complete genome of Nonlabens sp. MJ115.</title>
        <authorList>
            <person name="Choi H.S."/>
            <person name="Jung J."/>
        </authorList>
    </citation>
    <scope>NUCLEOTIDE SEQUENCE [LARGE SCALE GENOMIC DNA]</scope>
    <source>
        <strain evidence="5 6">MJ115</strain>
    </source>
</reference>
<dbReference type="Proteomes" id="UP000279600">
    <property type="component" value="Chromosome"/>
</dbReference>
<gene>
    <name evidence="5" type="ORF">EJ995_11400</name>
</gene>
<dbReference type="AlphaFoldDB" id="A0A3S9N169"/>
<dbReference type="Gene3D" id="2.40.160.50">
    <property type="entry name" value="membrane protein fhac: a member of the omp85/tpsb transporter family"/>
    <property type="match status" value="1"/>
</dbReference>
<evidence type="ECO:0000256" key="1">
    <source>
        <dbReference type="ARBA" id="ARBA00004370"/>
    </source>
</evidence>
<dbReference type="InterPro" id="IPR000184">
    <property type="entry name" value="Bac_surfAg_D15"/>
</dbReference>
<evidence type="ECO:0000256" key="3">
    <source>
        <dbReference type="SAM" id="SignalP"/>
    </source>
</evidence>
<comment type="subcellular location">
    <subcellularLocation>
        <location evidence="1">Membrane</location>
    </subcellularLocation>
</comment>
<proteinExistence type="predicted"/>
<keyword evidence="6" id="KW-1185">Reference proteome</keyword>
<dbReference type="GO" id="GO:0019867">
    <property type="term" value="C:outer membrane"/>
    <property type="evidence" value="ECO:0007669"/>
    <property type="project" value="InterPro"/>
</dbReference>
<evidence type="ECO:0000259" key="4">
    <source>
        <dbReference type="Pfam" id="PF01103"/>
    </source>
</evidence>
<sequence length="380" mass="43569">MLLVLLLIGFVLPTTSDAQIFEDAKEFFTFYPNAKAVEKDSTLYPSKFIAAPVISFSPETDFAFGIGAKYLFKFAGSGEETRVSNMPITFQYTLNNQYFLYSGFEIFTNQEKFVITGNILFQNYPRLYYGIGRNTEESAEEVYEYNQLLVEPIFLKQMFHRYLFLGGGLRYNHIYETKVEEDGLIAQNMRDGFDGSTSVGLEVAALYDDRDVILNASEGWYVEFTHGEYGEFLGGTNKFHLTRLDVRHFFKVSEKNDDVLAFQFLGRTVRDDLPFSEYSFFGSSEIMRGYREGRFVDRDLVAAQMEFRKNFKNTRLGAVAFVGTGSVFNNIADFQFGALKPNYGFGVRYKIDKTENLNLRLDWGFGRGTNEIYLGIAEAF</sequence>
<dbReference type="OrthoDB" id="9771071at2"/>
<evidence type="ECO:0000313" key="5">
    <source>
        <dbReference type="EMBL" id="AZQ45241.1"/>
    </source>
</evidence>
<dbReference type="EMBL" id="CP034549">
    <property type="protein sequence ID" value="AZQ45241.1"/>
    <property type="molecule type" value="Genomic_DNA"/>
</dbReference>
<dbReference type="Pfam" id="PF01103">
    <property type="entry name" value="Omp85"/>
    <property type="match status" value="1"/>
</dbReference>
<evidence type="ECO:0000256" key="2">
    <source>
        <dbReference type="ARBA" id="ARBA00023136"/>
    </source>
</evidence>
<dbReference type="KEGG" id="noj:EJ995_11400"/>
<keyword evidence="3" id="KW-0732">Signal</keyword>
<protein>
    <recommendedName>
        <fullName evidence="4">Bacterial surface antigen (D15) domain-containing protein</fullName>
    </recommendedName>
</protein>